<comment type="similarity">
    <text evidence="2">Belongs to the GerABKC lipoprotein family.</text>
</comment>
<dbReference type="GO" id="GO:0009847">
    <property type="term" value="P:spore germination"/>
    <property type="evidence" value="ECO:0007669"/>
    <property type="project" value="InterPro"/>
</dbReference>
<evidence type="ECO:0000256" key="2">
    <source>
        <dbReference type="ARBA" id="ARBA00007886"/>
    </source>
</evidence>
<dbReference type="Proteomes" id="UP000184241">
    <property type="component" value="Unassembled WGS sequence"/>
</dbReference>
<evidence type="ECO:0000256" key="5">
    <source>
        <dbReference type="ARBA" id="ARBA00023136"/>
    </source>
</evidence>
<evidence type="ECO:0000313" key="12">
    <source>
        <dbReference type="Proteomes" id="UP000184241"/>
    </source>
</evidence>
<name>A0A1M5U5G5_9CLOT</name>
<dbReference type="InterPro" id="IPR046953">
    <property type="entry name" value="Spore_GerAC-like_C"/>
</dbReference>
<dbReference type="InterPro" id="IPR057336">
    <property type="entry name" value="GerAC_N"/>
</dbReference>
<feature type="domain" description="Spore germination GerAC-like C-terminal" evidence="9">
    <location>
        <begin position="208"/>
        <end position="371"/>
    </location>
</feature>
<accession>A0A1M5U5G5</accession>
<keyword evidence="8" id="KW-1133">Transmembrane helix</keyword>
<sequence>MKNKRKIKSIVMIIISAYLFTGCWNYREINNLSVVAGIAIDRNELDGKYEVTIEIVNIKKGKDISNNSEYVTLCGDSLFDIIRNMISVSSRRLYFSHAKIVIISKELAKDGLSKAIDWYIRDAETRTDIYLLISKEKTAKEVLMTKRNENMIVSFDLAKVIQNEKNVSTAPKVDLWDFLDILKQKEANTSLPLIFIDKSGEKEVPRIEGMAVIKDDKLVGMIDGDIAKYILFTTDEIKTGILVLGRKSSEPISFEIFKNRTKVKYKFDEDKMKVQVFTDTIVSIAEYQTQQPFNTSEEKEVIEKQLANMLEESIYNSINMIQKEYKSDIFGFGITLHKNYPKLWKELSDNWEYNFENLEVEVISKVQIKNSATTSKPIMGD</sequence>
<evidence type="ECO:0000256" key="3">
    <source>
        <dbReference type="ARBA" id="ARBA00022544"/>
    </source>
</evidence>
<dbReference type="Pfam" id="PF05504">
    <property type="entry name" value="Spore_GerAC"/>
    <property type="match status" value="1"/>
</dbReference>
<evidence type="ECO:0000256" key="4">
    <source>
        <dbReference type="ARBA" id="ARBA00022729"/>
    </source>
</evidence>
<gene>
    <name evidence="11" type="ORF">SAMN02745941_00413</name>
</gene>
<evidence type="ECO:0000313" key="11">
    <source>
        <dbReference type="EMBL" id="SHH58199.1"/>
    </source>
</evidence>
<protein>
    <submittedName>
        <fullName evidence="11">Spore germination protein KC</fullName>
    </submittedName>
</protein>
<keyword evidence="4" id="KW-0732">Signal</keyword>
<evidence type="ECO:0000256" key="6">
    <source>
        <dbReference type="ARBA" id="ARBA00023139"/>
    </source>
</evidence>
<dbReference type="AlphaFoldDB" id="A0A1M5U5G5"/>
<keyword evidence="7" id="KW-0449">Lipoprotein</keyword>
<dbReference type="InterPro" id="IPR008844">
    <property type="entry name" value="Spore_GerAC-like"/>
</dbReference>
<dbReference type="InterPro" id="IPR038501">
    <property type="entry name" value="Spore_GerAC_C_sf"/>
</dbReference>
<keyword evidence="5 8" id="KW-0472">Membrane</keyword>
<feature type="transmembrane region" description="Helical" evidence="8">
    <location>
        <begin position="7"/>
        <end position="27"/>
    </location>
</feature>
<dbReference type="PROSITE" id="PS51257">
    <property type="entry name" value="PROKAR_LIPOPROTEIN"/>
    <property type="match status" value="1"/>
</dbReference>
<comment type="subcellular location">
    <subcellularLocation>
        <location evidence="1">Membrane</location>
        <topology evidence="1">Lipid-anchor</topology>
    </subcellularLocation>
</comment>
<dbReference type="PANTHER" id="PTHR35789:SF1">
    <property type="entry name" value="SPORE GERMINATION PROTEIN B3"/>
    <property type="match status" value="1"/>
</dbReference>
<evidence type="ECO:0000256" key="1">
    <source>
        <dbReference type="ARBA" id="ARBA00004635"/>
    </source>
</evidence>
<dbReference type="RefSeq" id="WP_073016214.1">
    <property type="nucleotide sequence ID" value="NZ_FQXU01000003.1"/>
</dbReference>
<proteinExistence type="inferred from homology"/>
<evidence type="ECO:0000259" key="10">
    <source>
        <dbReference type="Pfam" id="PF25198"/>
    </source>
</evidence>
<evidence type="ECO:0000256" key="8">
    <source>
        <dbReference type="SAM" id="Phobius"/>
    </source>
</evidence>
<dbReference type="NCBIfam" id="TIGR02887">
    <property type="entry name" value="spore_ger_x_C"/>
    <property type="match status" value="1"/>
</dbReference>
<dbReference type="PANTHER" id="PTHR35789">
    <property type="entry name" value="SPORE GERMINATION PROTEIN B3"/>
    <property type="match status" value="1"/>
</dbReference>
<dbReference type="Gene3D" id="3.30.300.210">
    <property type="entry name" value="Nutrient germinant receptor protein C, domain 3"/>
    <property type="match status" value="1"/>
</dbReference>
<dbReference type="GO" id="GO:0016020">
    <property type="term" value="C:membrane"/>
    <property type="evidence" value="ECO:0007669"/>
    <property type="project" value="UniProtKB-SubCell"/>
</dbReference>
<evidence type="ECO:0000259" key="9">
    <source>
        <dbReference type="Pfam" id="PF05504"/>
    </source>
</evidence>
<keyword evidence="3" id="KW-0309">Germination</keyword>
<dbReference type="Pfam" id="PF25198">
    <property type="entry name" value="Spore_GerAC_N"/>
    <property type="match status" value="1"/>
</dbReference>
<keyword evidence="6" id="KW-0564">Palmitate</keyword>
<evidence type="ECO:0000256" key="7">
    <source>
        <dbReference type="ARBA" id="ARBA00023288"/>
    </source>
</evidence>
<keyword evidence="8" id="KW-0812">Transmembrane</keyword>
<feature type="domain" description="Spore germination protein N-terminal" evidence="10">
    <location>
        <begin position="25"/>
        <end position="194"/>
    </location>
</feature>
<dbReference type="EMBL" id="FQXU01000003">
    <property type="protein sequence ID" value="SHH58199.1"/>
    <property type="molecule type" value="Genomic_DNA"/>
</dbReference>
<reference evidence="11 12" key="1">
    <citation type="submission" date="2016-11" db="EMBL/GenBank/DDBJ databases">
        <authorList>
            <person name="Jaros S."/>
            <person name="Januszkiewicz K."/>
            <person name="Wedrychowicz H."/>
        </authorList>
    </citation>
    <scope>NUCLEOTIDE SEQUENCE [LARGE SCALE GENOMIC DNA]</scope>
    <source>
        <strain evidence="11 12">DSM 6191</strain>
    </source>
</reference>
<organism evidence="11 12">
    <name type="scientific">Clostridium intestinale DSM 6191</name>
    <dbReference type="NCBI Taxonomy" id="1121320"/>
    <lineage>
        <taxon>Bacteria</taxon>
        <taxon>Bacillati</taxon>
        <taxon>Bacillota</taxon>
        <taxon>Clostridia</taxon>
        <taxon>Eubacteriales</taxon>
        <taxon>Clostridiaceae</taxon>
        <taxon>Clostridium</taxon>
    </lineage>
</organism>